<dbReference type="EMBL" id="CP159218">
    <property type="protein sequence ID" value="XCG62834.1"/>
    <property type="molecule type" value="Genomic_DNA"/>
</dbReference>
<evidence type="ECO:0000259" key="4">
    <source>
        <dbReference type="Pfam" id="PF00496"/>
    </source>
</evidence>
<evidence type="ECO:0000256" key="2">
    <source>
        <dbReference type="SAM" id="MobiDB-lite"/>
    </source>
</evidence>
<feature type="region of interest" description="Disordered" evidence="2">
    <location>
        <begin position="25"/>
        <end position="106"/>
    </location>
</feature>
<dbReference type="InterPro" id="IPR000914">
    <property type="entry name" value="SBP_5_dom"/>
</dbReference>
<feature type="chain" id="PRO_5043470762" evidence="3">
    <location>
        <begin position="23"/>
        <end position="700"/>
    </location>
</feature>
<sequence length="700" mass="73855">MRRTRAVAITALAAVSALVVSACGNTGQQGGASSPAATSATSGPATSAATSDGGGSTPSTSGSDGAGTGSSGSAGTGSSESPSSGATPPGGESACGTPHGAYPAPATKGGNVNVSFNEGISSWNNTTSHGNSTYNANVAYLTQAQSFYYNDKLELVNNDQYLQCSLVSKDPLTIKYTLNKAAKWSDGTPVGAADLLLSWAAQGGHYNTGVLATDDNGVPLPSSAIAFDSAAPSMELVTKFPELSDDGFSMTIVYDKPFVDYPFQLQSGIAAHAVAQKALKIDDPAAATAKLIEDLKAFDGKTTEKTDADGVKFVDASKVDKAAVADVKKIADTWNTGFDFTELPGDKSLYLSTGPYVLSEIKKDQYMTFTRNPNYDGSWGPVPSVDQITYRIIGDAMASVQALANQEVDIIQPQATVDVLGAANNLKAQGVTVLTGDGATYEHVDLAQNNGGPFDAKTYGGDKQKALEVRQAFLKTVPRQQIVDRLIKPLNPDAVLRQSFNVVPGSPDYDSVVADNGSKDWSTVDIEGAKALLAKAGVTSPKVRFMYADKNVRRANEYKLISESAAQAGFQVVDGKNADWSSQLTNTKIYDAALFGWQSTSIGASQIPPNFITGGQNNFYGYSNKTVDGYLNELNITPDPAKQKELILNVEKALFEDAFGTVIFQFPDITAFNANKVKNVSTISLAPTYFWNFWEWTTAS</sequence>
<dbReference type="PANTHER" id="PTHR30290">
    <property type="entry name" value="PERIPLASMIC BINDING COMPONENT OF ABC TRANSPORTER"/>
    <property type="match status" value="1"/>
</dbReference>
<dbReference type="Gene3D" id="3.90.76.10">
    <property type="entry name" value="Dipeptide-binding Protein, Domain 1"/>
    <property type="match status" value="1"/>
</dbReference>
<keyword evidence="1 3" id="KW-0732">Signal</keyword>
<dbReference type="Gene3D" id="3.10.105.10">
    <property type="entry name" value="Dipeptide-binding Protein, Domain 3"/>
    <property type="match status" value="1"/>
</dbReference>
<dbReference type="AlphaFoldDB" id="A0AAU8DLH6"/>
<reference evidence="5" key="1">
    <citation type="submission" date="2024-05" db="EMBL/GenBank/DDBJ databases">
        <authorList>
            <person name="Cai S.Y."/>
            <person name="Jin L.M."/>
            <person name="Li H.R."/>
        </authorList>
    </citation>
    <scope>NUCLEOTIDE SEQUENCE</scope>
    <source>
        <strain evidence="5">A5-74</strain>
    </source>
</reference>
<dbReference type="Pfam" id="PF00496">
    <property type="entry name" value="SBP_bac_5"/>
    <property type="match status" value="1"/>
</dbReference>
<dbReference type="PIRSF" id="PIRSF002741">
    <property type="entry name" value="MppA"/>
    <property type="match status" value="1"/>
</dbReference>
<dbReference type="GO" id="GO:0043190">
    <property type="term" value="C:ATP-binding cassette (ABC) transporter complex"/>
    <property type="evidence" value="ECO:0007669"/>
    <property type="project" value="InterPro"/>
</dbReference>
<dbReference type="GO" id="GO:0042597">
    <property type="term" value="C:periplasmic space"/>
    <property type="evidence" value="ECO:0007669"/>
    <property type="project" value="UniProtKB-ARBA"/>
</dbReference>
<dbReference type="InterPro" id="IPR030678">
    <property type="entry name" value="Peptide/Ni-bd"/>
</dbReference>
<dbReference type="CDD" id="cd08501">
    <property type="entry name" value="PBP2_Lpqw"/>
    <property type="match status" value="1"/>
</dbReference>
<dbReference type="InterPro" id="IPR039424">
    <property type="entry name" value="SBP_5"/>
</dbReference>
<feature type="compositionally biased region" description="Gly residues" evidence="2">
    <location>
        <begin position="64"/>
        <end position="75"/>
    </location>
</feature>
<dbReference type="Gene3D" id="3.40.190.10">
    <property type="entry name" value="Periplasmic binding protein-like II"/>
    <property type="match status" value="1"/>
</dbReference>
<organism evidence="5">
    <name type="scientific">Nakamurella sp. A5-74</name>
    <dbReference type="NCBI Taxonomy" id="3158264"/>
    <lineage>
        <taxon>Bacteria</taxon>
        <taxon>Bacillati</taxon>
        <taxon>Actinomycetota</taxon>
        <taxon>Actinomycetes</taxon>
        <taxon>Nakamurellales</taxon>
        <taxon>Nakamurellaceae</taxon>
        <taxon>Nakamurella</taxon>
    </lineage>
</organism>
<feature type="compositionally biased region" description="Low complexity" evidence="2">
    <location>
        <begin position="76"/>
        <end position="94"/>
    </location>
</feature>
<dbReference type="GO" id="GO:0015833">
    <property type="term" value="P:peptide transport"/>
    <property type="evidence" value="ECO:0007669"/>
    <property type="project" value="TreeGrafter"/>
</dbReference>
<evidence type="ECO:0000256" key="1">
    <source>
        <dbReference type="ARBA" id="ARBA00022729"/>
    </source>
</evidence>
<protein>
    <submittedName>
        <fullName evidence="5">ABC transporter family substrate-binding protein</fullName>
    </submittedName>
</protein>
<proteinExistence type="predicted"/>
<feature type="signal peptide" evidence="3">
    <location>
        <begin position="1"/>
        <end position="22"/>
    </location>
</feature>
<feature type="domain" description="Solute-binding protein family 5" evidence="4">
    <location>
        <begin position="167"/>
        <end position="617"/>
    </location>
</feature>
<gene>
    <name evidence="5" type="ORF">ABLG96_16660</name>
</gene>
<dbReference type="PANTHER" id="PTHR30290:SF38">
    <property type="entry name" value="D,D-DIPEPTIDE-BINDING PERIPLASMIC PROTEIN DDPA-RELATED"/>
    <property type="match status" value="1"/>
</dbReference>
<accession>A0AAU8DLH6</accession>
<evidence type="ECO:0000256" key="3">
    <source>
        <dbReference type="SAM" id="SignalP"/>
    </source>
</evidence>
<dbReference type="RefSeq" id="WP_353648449.1">
    <property type="nucleotide sequence ID" value="NZ_CP159218.1"/>
</dbReference>
<dbReference type="SUPFAM" id="SSF53850">
    <property type="entry name" value="Periplasmic binding protein-like II"/>
    <property type="match status" value="1"/>
</dbReference>
<feature type="compositionally biased region" description="Low complexity" evidence="2">
    <location>
        <begin position="31"/>
        <end position="63"/>
    </location>
</feature>
<evidence type="ECO:0000313" key="5">
    <source>
        <dbReference type="EMBL" id="XCG62834.1"/>
    </source>
</evidence>
<name>A0AAU8DLH6_9ACTN</name>
<dbReference type="PROSITE" id="PS51257">
    <property type="entry name" value="PROKAR_LIPOPROTEIN"/>
    <property type="match status" value="1"/>
</dbReference>
<dbReference type="GO" id="GO:1904680">
    <property type="term" value="F:peptide transmembrane transporter activity"/>
    <property type="evidence" value="ECO:0007669"/>
    <property type="project" value="TreeGrafter"/>
</dbReference>